<dbReference type="Proteomes" id="UP000622797">
    <property type="component" value="Unassembled WGS sequence"/>
</dbReference>
<reference evidence="1" key="1">
    <citation type="journal article" date="2020" name="BMC Genomics">
        <title>Correction to: Identification and distribution of gene clusters required for synthesis of sphingolipid metabolism inhibitors in diverse species of the filamentous fungus Fusarium.</title>
        <authorList>
            <person name="Kim H.S."/>
            <person name="Lohmar J.M."/>
            <person name="Busman M."/>
            <person name="Brown D.W."/>
            <person name="Naumann T.A."/>
            <person name="Divon H.H."/>
            <person name="Lysoe E."/>
            <person name="Uhlig S."/>
            <person name="Proctor R.H."/>
        </authorList>
    </citation>
    <scope>NUCLEOTIDE SEQUENCE</scope>
    <source>
        <strain evidence="1">NRRL 20472</strain>
    </source>
</reference>
<name>A0A8H4TY12_9HYPO</name>
<evidence type="ECO:0000313" key="1">
    <source>
        <dbReference type="EMBL" id="KAF4966223.1"/>
    </source>
</evidence>
<dbReference type="AlphaFoldDB" id="A0A8H4TY12"/>
<reference evidence="1" key="2">
    <citation type="submission" date="2020-05" db="EMBL/GenBank/DDBJ databases">
        <authorList>
            <person name="Kim H.-S."/>
            <person name="Proctor R.H."/>
            <person name="Brown D.W."/>
        </authorList>
    </citation>
    <scope>NUCLEOTIDE SEQUENCE</scope>
    <source>
        <strain evidence="1">NRRL 20472</strain>
    </source>
</reference>
<dbReference type="EMBL" id="JABEXW010000301">
    <property type="protein sequence ID" value="KAF4966223.1"/>
    <property type="molecule type" value="Genomic_DNA"/>
</dbReference>
<proteinExistence type="predicted"/>
<comment type="caution">
    <text evidence="1">The sequence shown here is derived from an EMBL/GenBank/DDBJ whole genome shotgun (WGS) entry which is preliminary data.</text>
</comment>
<organism evidence="1 2">
    <name type="scientific">Fusarium sarcochroum</name>
    <dbReference type="NCBI Taxonomy" id="1208366"/>
    <lineage>
        <taxon>Eukaryota</taxon>
        <taxon>Fungi</taxon>
        <taxon>Dikarya</taxon>
        <taxon>Ascomycota</taxon>
        <taxon>Pezizomycotina</taxon>
        <taxon>Sordariomycetes</taxon>
        <taxon>Hypocreomycetidae</taxon>
        <taxon>Hypocreales</taxon>
        <taxon>Nectriaceae</taxon>
        <taxon>Fusarium</taxon>
        <taxon>Fusarium lateritium species complex</taxon>
    </lineage>
</organism>
<evidence type="ECO:0000313" key="2">
    <source>
        <dbReference type="Proteomes" id="UP000622797"/>
    </source>
</evidence>
<gene>
    <name evidence="1" type="ORF">FSARC_6108</name>
</gene>
<protein>
    <submittedName>
        <fullName evidence="1">Uncharacterized protein</fullName>
    </submittedName>
</protein>
<accession>A0A8H4TY12</accession>
<keyword evidence="2" id="KW-1185">Reference proteome</keyword>
<sequence length="136" mass="15307">MALHPSLGISPASPYTIPKTVKVLMAFDLMFLVQPSADDRFMLDSISGYSPMDEASLVGLVIHQKFHFLDPICRQTTASSHLGARLIGRVYREKYVGQDFRFQRSSLGDIHYPQFAWAIFGIYTKRSVSYSTRAGI</sequence>